<dbReference type="OrthoDB" id="691537at2759"/>
<reference evidence="1 2" key="1">
    <citation type="journal article" date="2014" name="Nat. Commun.">
        <title>Klebsormidium flaccidum genome reveals primary factors for plant terrestrial adaptation.</title>
        <authorList>
            <person name="Hori K."/>
            <person name="Maruyama F."/>
            <person name="Fujisawa T."/>
            <person name="Togashi T."/>
            <person name="Yamamoto N."/>
            <person name="Seo M."/>
            <person name="Sato S."/>
            <person name="Yamada T."/>
            <person name="Mori H."/>
            <person name="Tajima N."/>
            <person name="Moriyama T."/>
            <person name="Ikeuchi M."/>
            <person name="Watanabe M."/>
            <person name="Wada H."/>
            <person name="Kobayashi K."/>
            <person name="Saito M."/>
            <person name="Masuda T."/>
            <person name="Sasaki-Sekimoto Y."/>
            <person name="Mashiguchi K."/>
            <person name="Awai K."/>
            <person name="Shimojima M."/>
            <person name="Masuda S."/>
            <person name="Iwai M."/>
            <person name="Nobusawa T."/>
            <person name="Narise T."/>
            <person name="Kondo S."/>
            <person name="Saito H."/>
            <person name="Sato R."/>
            <person name="Murakawa M."/>
            <person name="Ihara Y."/>
            <person name="Oshima-Yamada Y."/>
            <person name="Ohtaka K."/>
            <person name="Satoh M."/>
            <person name="Sonobe K."/>
            <person name="Ishii M."/>
            <person name="Ohtani R."/>
            <person name="Kanamori-Sato M."/>
            <person name="Honoki R."/>
            <person name="Miyazaki D."/>
            <person name="Mochizuki H."/>
            <person name="Umetsu J."/>
            <person name="Higashi K."/>
            <person name="Shibata D."/>
            <person name="Kamiya Y."/>
            <person name="Sato N."/>
            <person name="Nakamura Y."/>
            <person name="Tabata S."/>
            <person name="Ida S."/>
            <person name="Kurokawa K."/>
            <person name="Ohta H."/>
        </authorList>
    </citation>
    <scope>NUCLEOTIDE SEQUENCE [LARGE SCALE GENOMIC DNA]</scope>
    <source>
        <strain evidence="1 2">NIES-2285</strain>
    </source>
</reference>
<dbReference type="EMBL" id="DF237407">
    <property type="protein sequence ID" value="GAQ88778.1"/>
    <property type="molecule type" value="Genomic_DNA"/>
</dbReference>
<evidence type="ECO:0000313" key="1">
    <source>
        <dbReference type="EMBL" id="GAQ88778.1"/>
    </source>
</evidence>
<name>A0A1Y1IL10_KLENI</name>
<sequence length="109" mass="12094">MGSLKITMEPLSEGNYHSWSIKMKSYLITKSLWKGVTDPSANAEESELALALITLNVADHLLGSLSELANVGKAWKQLESTFKSKSVARKLQLKRELQTLKMKGEESVT</sequence>
<organism evidence="1 2">
    <name type="scientific">Klebsormidium nitens</name>
    <name type="common">Green alga</name>
    <name type="synonym">Ulothrix nitens</name>
    <dbReference type="NCBI Taxonomy" id="105231"/>
    <lineage>
        <taxon>Eukaryota</taxon>
        <taxon>Viridiplantae</taxon>
        <taxon>Streptophyta</taxon>
        <taxon>Klebsormidiophyceae</taxon>
        <taxon>Klebsormidiales</taxon>
        <taxon>Klebsormidiaceae</taxon>
        <taxon>Klebsormidium</taxon>
    </lineage>
</organism>
<dbReference type="Proteomes" id="UP000054558">
    <property type="component" value="Unassembled WGS sequence"/>
</dbReference>
<proteinExistence type="predicted"/>
<dbReference type="PANTHER" id="PTHR35317:SF23">
    <property type="entry name" value="OS04G0629600 PROTEIN"/>
    <property type="match status" value="1"/>
</dbReference>
<accession>A0A1Y1IL10</accession>
<dbReference type="PANTHER" id="PTHR35317">
    <property type="entry name" value="OS04G0629600 PROTEIN"/>
    <property type="match status" value="1"/>
</dbReference>
<keyword evidence="2" id="KW-1185">Reference proteome</keyword>
<dbReference type="AlphaFoldDB" id="A0A1Y1IL10"/>
<protein>
    <submittedName>
        <fullName evidence="1">Uncharacterized protein</fullName>
    </submittedName>
</protein>
<dbReference type="Pfam" id="PF14223">
    <property type="entry name" value="Retrotran_gag_2"/>
    <property type="match status" value="1"/>
</dbReference>
<evidence type="ECO:0000313" key="2">
    <source>
        <dbReference type="Proteomes" id="UP000054558"/>
    </source>
</evidence>
<gene>
    <name evidence="1" type="ORF">KFL_004580070</name>
</gene>
<feature type="non-terminal residue" evidence="1">
    <location>
        <position position="109"/>
    </location>
</feature>